<name>A0ACB9QMT8_9MYRT</name>
<comment type="caution">
    <text evidence="1">The sequence shown here is derived from an EMBL/GenBank/DDBJ whole genome shotgun (WGS) entry which is preliminary data.</text>
</comment>
<keyword evidence="2" id="KW-1185">Reference proteome</keyword>
<accession>A0ACB9QMT8</accession>
<protein>
    <submittedName>
        <fullName evidence="1">Uncharacterized protein</fullName>
    </submittedName>
</protein>
<proteinExistence type="predicted"/>
<evidence type="ECO:0000313" key="2">
    <source>
        <dbReference type="Proteomes" id="UP001057402"/>
    </source>
</evidence>
<dbReference type="EMBL" id="CM042885">
    <property type="protein sequence ID" value="KAI4367641.1"/>
    <property type="molecule type" value="Genomic_DNA"/>
</dbReference>
<sequence>MFLVVGIHLFKSFVLCSGKRHFEFGARTHRARGVRPLKPGGSEEKAEMMTSFLKAYLPCFRSDKRMLVCDEFVRSLNHRLPKRMILQRKGIPDGRKNWHVKLINLNGHVYIQGGWLRFSRDNHLEDGDILAFHYIRGLAFQIRVFGKNMCEKQVVQDIPSDDTSEDNDVDDDKEEEGDWMAEEVPAFKHNQKAHGKRKVGNGGSRSTLPSWEYFPDVEKYIDVRNPFFVTRLRNNRKNCLPVPWHFNGDYNLKLAAPVTFEDPLGRRSKGEIKNWNDGRIWISGWGAVCRRNNIGPEDAIICEFPQVEGAGVHVIKIHTVPGAGRRMSGPSRDSI</sequence>
<gene>
    <name evidence="1" type="ORF">MLD38_023353</name>
</gene>
<organism evidence="1 2">
    <name type="scientific">Melastoma candidum</name>
    <dbReference type="NCBI Taxonomy" id="119954"/>
    <lineage>
        <taxon>Eukaryota</taxon>
        <taxon>Viridiplantae</taxon>
        <taxon>Streptophyta</taxon>
        <taxon>Embryophyta</taxon>
        <taxon>Tracheophyta</taxon>
        <taxon>Spermatophyta</taxon>
        <taxon>Magnoliopsida</taxon>
        <taxon>eudicotyledons</taxon>
        <taxon>Gunneridae</taxon>
        <taxon>Pentapetalae</taxon>
        <taxon>rosids</taxon>
        <taxon>malvids</taxon>
        <taxon>Myrtales</taxon>
        <taxon>Melastomataceae</taxon>
        <taxon>Melastomatoideae</taxon>
        <taxon>Melastomateae</taxon>
        <taxon>Melastoma</taxon>
    </lineage>
</organism>
<evidence type="ECO:0000313" key="1">
    <source>
        <dbReference type="EMBL" id="KAI4367641.1"/>
    </source>
</evidence>
<reference evidence="2" key="1">
    <citation type="journal article" date="2023" name="Front. Plant Sci.">
        <title>Chromosomal-level genome assembly of Melastoma candidum provides insights into trichome evolution.</title>
        <authorList>
            <person name="Zhong Y."/>
            <person name="Wu W."/>
            <person name="Sun C."/>
            <person name="Zou P."/>
            <person name="Liu Y."/>
            <person name="Dai S."/>
            <person name="Zhou R."/>
        </authorList>
    </citation>
    <scope>NUCLEOTIDE SEQUENCE [LARGE SCALE GENOMIC DNA]</scope>
</reference>
<dbReference type="Proteomes" id="UP001057402">
    <property type="component" value="Chromosome 6"/>
</dbReference>